<feature type="compositionally biased region" description="Basic residues" evidence="1">
    <location>
        <begin position="91"/>
        <end position="100"/>
    </location>
</feature>
<proteinExistence type="predicted"/>
<protein>
    <recommendedName>
        <fullName evidence="5">DUF4124 domain-containing protein</fullName>
    </recommendedName>
</protein>
<feature type="signal peptide" evidence="2">
    <location>
        <begin position="1"/>
        <end position="18"/>
    </location>
</feature>
<feature type="chain" id="PRO_5045575188" description="DUF4124 domain-containing protein" evidence="2">
    <location>
        <begin position="19"/>
        <end position="140"/>
    </location>
</feature>
<dbReference type="Proteomes" id="UP001595705">
    <property type="component" value="Unassembled WGS sequence"/>
</dbReference>
<evidence type="ECO:0000256" key="1">
    <source>
        <dbReference type="SAM" id="MobiDB-lite"/>
    </source>
</evidence>
<keyword evidence="2" id="KW-0732">Signal</keyword>
<accession>A0ABV7XJV5</accession>
<evidence type="ECO:0000313" key="4">
    <source>
        <dbReference type="Proteomes" id="UP001595705"/>
    </source>
</evidence>
<feature type="compositionally biased region" description="Basic and acidic residues" evidence="1">
    <location>
        <begin position="101"/>
        <end position="117"/>
    </location>
</feature>
<name>A0ABV7XJV5_9GAMM</name>
<comment type="caution">
    <text evidence="3">The sequence shown here is derived from an EMBL/GenBank/DDBJ whole genome shotgun (WGS) entry which is preliminary data.</text>
</comment>
<gene>
    <name evidence="3" type="ORF">ACFONC_05170</name>
</gene>
<organism evidence="3 4">
    <name type="scientific">Luteimonas soli</name>
    <dbReference type="NCBI Taxonomy" id="1648966"/>
    <lineage>
        <taxon>Bacteria</taxon>
        <taxon>Pseudomonadati</taxon>
        <taxon>Pseudomonadota</taxon>
        <taxon>Gammaproteobacteria</taxon>
        <taxon>Lysobacterales</taxon>
        <taxon>Lysobacteraceae</taxon>
        <taxon>Luteimonas</taxon>
    </lineage>
</organism>
<evidence type="ECO:0000256" key="2">
    <source>
        <dbReference type="SAM" id="SignalP"/>
    </source>
</evidence>
<reference evidence="4" key="1">
    <citation type="journal article" date="2019" name="Int. J. Syst. Evol. Microbiol.">
        <title>The Global Catalogue of Microorganisms (GCM) 10K type strain sequencing project: providing services to taxonomists for standard genome sequencing and annotation.</title>
        <authorList>
            <consortium name="The Broad Institute Genomics Platform"/>
            <consortium name="The Broad Institute Genome Sequencing Center for Infectious Disease"/>
            <person name="Wu L."/>
            <person name="Ma J."/>
        </authorList>
    </citation>
    <scope>NUCLEOTIDE SEQUENCE [LARGE SCALE GENOMIC DNA]</scope>
    <source>
        <strain evidence="4">KCTC 42441</strain>
    </source>
</reference>
<keyword evidence="4" id="KW-1185">Reference proteome</keyword>
<feature type="region of interest" description="Disordered" evidence="1">
    <location>
        <begin position="51"/>
        <end position="119"/>
    </location>
</feature>
<sequence>MRWITLLFALACAFPLHAEDFQKCRGEGGATAYRSKGCLSGETLVAVLEPVADPPQARRRAAAESPSSQSRTAQGSKRSRSNRAYASRGSGKSRSKRTRSRKDPCRSAKKARDDFQRRRGIKITMDELSRWSHRVYDACK</sequence>
<evidence type="ECO:0008006" key="5">
    <source>
        <dbReference type="Google" id="ProtNLM"/>
    </source>
</evidence>
<evidence type="ECO:0000313" key="3">
    <source>
        <dbReference type="EMBL" id="MFC3715539.1"/>
    </source>
</evidence>
<dbReference type="EMBL" id="JBHRYA010000003">
    <property type="protein sequence ID" value="MFC3715539.1"/>
    <property type="molecule type" value="Genomic_DNA"/>
</dbReference>